<evidence type="ECO:0000313" key="8">
    <source>
        <dbReference type="EMBL" id="KAK3090193.1"/>
    </source>
</evidence>
<feature type="region of interest" description="Disordered" evidence="6">
    <location>
        <begin position="181"/>
        <end position="200"/>
    </location>
</feature>
<dbReference type="PROSITE" id="PS50206">
    <property type="entry name" value="RHODANESE_3"/>
    <property type="match status" value="2"/>
</dbReference>
<feature type="compositionally biased region" description="Basic and acidic residues" evidence="6">
    <location>
        <begin position="184"/>
        <end position="196"/>
    </location>
</feature>
<dbReference type="InterPro" id="IPR036873">
    <property type="entry name" value="Rhodanese-like_dom_sf"/>
</dbReference>
<accession>A0AA89BWQ0</accession>
<evidence type="ECO:0000256" key="6">
    <source>
        <dbReference type="SAM" id="MobiDB-lite"/>
    </source>
</evidence>
<comment type="subcellular location">
    <subcellularLocation>
        <location evidence="1">Cytoplasm</location>
    </subcellularLocation>
</comment>
<dbReference type="Proteomes" id="UP001186944">
    <property type="component" value="Unassembled WGS sequence"/>
</dbReference>
<dbReference type="PANTHER" id="PTHR11364:SF27">
    <property type="entry name" value="SULFURTRANSFERASE"/>
    <property type="match status" value="1"/>
</dbReference>
<dbReference type="InterPro" id="IPR001307">
    <property type="entry name" value="Thiosulphate_STrfase_CS"/>
</dbReference>
<dbReference type="InterPro" id="IPR001763">
    <property type="entry name" value="Rhodanese-like_dom"/>
</dbReference>
<dbReference type="AlphaFoldDB" id="A0AA89BWQ0"/>
<keyword evidence="3 5" id="KW-0808">Transferase</keyword>
<dbReference type="PANTHER" id="PTHR11364">
    <property type="entry name" value="THIOSULFATE SULFERTANSFERASE"/>
    <property type="match status" value="1"/>
</dbReference>
<evidence type="ECO:0000256" key="2">
    <source>
        <dbReference type="ARBA" id="ARBA00022490"/>
    </source>
</evidence>
<dbReference type="CDD" id="cd01448">
    <property type="entry name" value="TST_Repeat_1"/>
    <property type="match status" value="1"/>
</dbReference>
<dbReference type="GO" id="GO:0004792">
    <property type="term" value="F:thiosulfate-cyanide sulfurtransferase activity"/>
    <property type="evidence" value="ECO:0007669"/>
    <property type="project" value="InterPro"/>
</dbReference>
<dbReference type="FunFam" id="3.40.250.10:FF:000015">
    <property type="entry name" value="Sulfurtransferase"/>
    <property type="match status" value="1"/>
</dbReference>
<evidence type="ECO:0000256" key="1">
    <source>
        <dbReference type="ARBA" id="ARBA00004496"/>
    </source>
</evidence>
<dbReference type="PROSITE" id="PS00683">
    <property type="entry name" value="RHODANESE_2"/>
    <property type="match status" value="1"/>
</dbReference>
<dbReference type="EMBL" id="VSWD01000010">
    <property type="protein sequence ID" value="KAK3090193.1"/>
    <property type="molecule type" value="Genomic_DNA"/>
</dbReference>
<dbReference type="FunFam" id="3.40.250.10:FF:000001">
    <property type="entry name" value="Sulfurtransferase"/>
    <property type="match status" value="1"/>
</dbReference>
<gene>
    <name evidence="8" type="ORF">FSP39_009930</name>
</gene>
<feature type="domain" description="Rhodanese" evidence="7">
    <location>
        <begin position="22"/>
        <end position="138"/>
    </location>
</feature>
<dbReference type="SMART" id="SM00450">
    <property type="entry name" value="RHOD"/>
    <property type="match status" value="2"/>
</dbReference>
<proteinExistence type="predicted"/>
<dbReference type="CDD" id="cd01449">
    <property type="entry name" value="TST_Repeat_2"/>
    <property type="match status" value="1"/>
</dbReference>
<evidence type="ECO:0000259" key="7">
    <source>
        <dbReference type="PROSITE" id="PS50206"/>
    </source>
</evidence>
<feature type="domain" description="Rhodanese" evidence="7">
    <location>
        <begin position="168"/>
        <end position="283"/>
    </location>
</feature>
<comment type="caution">
    <text evidence="8">The sequence shown here is derived from an EMBL/GenBank/DDBJ whole genome shotgun (WGS) entry which is preliminary data.</text>
</comment>
<sequence length="290" mass="32798">MVCWQSLVSAKWLHNALRQPDRLSNLRVLDSTGAISNAKENYLKKHIPGALYFDVEECIDKASKYPNMLPSPKEFEQYVGDLGISNKTHIVVYDTTDYYGFFSAQRAWWMFKVFGHDMVSVLDGGFKLWCDHGFETTDKIDKVSRQSFKAKFHPEYVKSFEDIIGNQCTKEFQVLDARSTGRFHGNDPEPRDDTKSGHMKGSISVPFKEIIDPNTKRLKTPEELKALFTSAGVDMNKPMVTSCGSGITACCLAFAASVCGKEDVAVFDGSWTEFYLRSKPEHRVCPTDKQ</sequence>
<dbReference type="Gene3D" id="3.40.250.10">
    <property type="entry name" value="Rhodanese-like domain"/>
    <property type="match status" value="2"/>
</dbReference>
<protein>
    <recommendedName>
        <fullName evidence="5">Sulfurtransferase</fullName>
    </recommendedName>
</protein>
<evidence type="ECO:0000256" key="3">
    <source>
        <dbReference type="ARBA" id="ARBA00022679"/>
    </source>
</evidence>
<evidence type="ECO:0000313" key="9">
    <source>
        <dbReference type="Proteomes" id="UP001186944"/>
    </source>
</evidence>
<organism evidence="8 9">
    <name type="scientific">Pinctada imbricata</name>
    <name type="common">Atlantic pearl-oyster</name>
    <name type="synonym">Pinctada martensii</name>
    <dbReference type="NCBI Taxonomy" id="66713"/>
    <lineage>
        <taxon>Eukaryota</taxon>
        <taxon>Metazoa</taxon>
        <taxon>Spiralia</taxon>
        <taxon>Lophotrochozoa</taxon>
        <taxon>Mollusca</taxon>
        <taxon>Bivalvia</taxon>
        <taxon>Autobranchia</taxon>
        <taxon>Pteriomorphia</taxon>
        <taxon>Pterioida</taxon>
        <taxon>Pterioidea</taxon>
        <taxon>Pteriidae</taxon>
        <taxon>Pinctada</taxon>
    </lineage>
</organism>
<dbReference type="SUPFAM" id="SSF52821">
    <property type="entry name" value="Rhodanese/Cell cycle control phosphatase"/>
    <property type="match status" value="2"/>
</dbReference>
<evidence type="ECO:0000256" key="5">
    <source>
        <dbReference type="RuleBase" id="RU000507"/>
    </source>
</evidence>
<dbReference type="InterPro" id="IPR045078">
    <property type="entry name" value="TST/MPST-like"/>
</dbReference>
<keyword evidence="2" id="KW-0963">Cytoplasm</keyword>
<evidence type="ECO:0000256" key="4">
    <source>
        <dbReference type="ARBA" id="ARBA00022737"/>
    </source>
</evidence>
<dbReference type="GO" id="GO:0005739">
    <property type="term" value="C:mitochondrion"/>
    <property type="evidence" value="ECO:0007669"/>
    <property type="project" value="TreeGrafter"/>
</dbReference>
<keyword evidence="9" id="KW-1185">Reference proteome</keyword>
<reference evidence="8" key="1">
    <citation type="submission" date="2019-08" db="EMBL/GenBank/DDBJ databases">
        <title>The improved chromosome-level genome for the pearl oyster Pinctada fucata martensii using PacBio sequencing and Hi-C.</title>
        <authorList>
            <person name="Zheng Z."/>
        </authorList>
    </citation>
    <scope>NUCLEOTIDE SEQUENCE</scope>
    <source>
        <strain evidence="8">ZZ-2019</strain>
        <tissue evidence="8">Adductor muscle</tissue>
    </source>
</reference>
<name>A0AA89BWQ0_PINIB</name>
<dbReference type="PROSITE" id="PS00380">
    <property type="entry name" value="RHODANESE_1"/>
    <property type="match status" value="1"/>
</dbReference>
<keyword evidence="4" id="KW-0677">Repeat</keyword>
<dbReference type="Pfam" id="PF00581">
    <property type="entry name" value="Rhodanese"/>
    <property type="match status" value="2"/>
</dbReference>